<dbReference type="Pfam" id="PF08940">
    <property type="entry name" value="DUF1918"/>
    <property type="match status" value="1"/>
</dbReference>
<keyword evidence="3" id="KW-1185">Reference proteome</keyword>
<dbReference type="AlphaFoldDB" id="A0A1H1L642"/>
<dbReference type="OrthoDB" id="4828144at2"/>
<accession>A0A1H1L642</accession>
<evidence type="ECO:0000313" key="2">
    <source>
        <dbReference type="EMBL" id="SDR69867.1"/>
    </source>
</evidence>
<dbReference type="InterPro" id="IPR015035">
    <property type="entry name" value="DUF1918"/>
</dbReference>
<proteinExistence type="predicted"/>
<dbReference type="EMBL" id="LT629749">
    <property type="protein sequence ID" value="SDR69867.1"/>
    <property type="molecule type" value="Genomic_DNA"/>
</dbReference>
<name>A0A1H1L642_9ACTN</name>
<dbReference type="SUPFAM" id="SSF50118">
    <property type="entry name" value="Cell growth inhibitor/plasmid maintenance toxic component"/>
    <property type="match status" value="1"/>
</dbReference>
<dbReference type="STRING" id="546871.SAMN04488543_0100"/>
<evidence type="ECO:0000313" key="3">
    <source>
        <dbReference type="Proteomes" id="UP000199092"/>
    </source>
</evidence>
<dbReference type="Gene3D" id="2.30.30.440">
    <property type="entry name" value="Domain of unknown function DUF1918"/>
    <property type="match status" value="1"/>
</dbReference>
<reference evidence="2 3" key="1">
    <citation type="submission" date="2016-10" db="EMBL/GenBank/DDBJ databases">
        <authorList>
            <person name="de Groot N.N."/>
        </authorList>
    </citation>
    <scope>NUCLEOTIDE SEQUENCE [LARGE SCALE GENOMIC DNA]</scope>
    <source>
        <strain evidence="2 3">DSM 21741</strain>
    </source>
</reference>
<sequence>MRAAEGDRIHFEGKVVGTHAHTAVVVEGRGKDGAPPYLVRHDDGHETVVFPGPDAWIEHREDASTSPGPGDDQG</sequence>
<protein>
    <recommendedName>
        <fullName evidence="1">DUF1918 domain-containing protein</fullName>
    </recommendedName>
</protein>
<feature type="domain" description="DUF1918" evidence="1">
    <location>
        <begin position="1"/>
        <end position="57"/>
    </location>
</feature>
<gene>
    <name evidence="2" type="ORF">SAMN04488543_0100</name>
</gene>
<organism evidence="2 3">
    <name type="scientific">Friedmanniella luteola</name>
    <dbReference type="NCBI Taxonomy" id="546871"/>
    <lineage>
        <taxon>Bacteria</taxon>
        <taxon>Bacillati</taxon>
        <taxon>Actinomycetota</taxon>
        <taxon>Actinomycetes</taxon>
        <taxon>Propionibacteriales</taxon>
        <taxon>Nocardioidaceae</taxon>
        <taxon>Friedmanniella</taxon>
    </lineage>
</organism>
<evidence type="ECO:0000259" key="1">
    <source>
        <dbReference type="Pfam" id="PF08940"/>
    </source>
</evidence>
<dbReference type="RefSeq" id="WP_091408623.1">
    <property type="nucleotide sequence ID" value="NZ_LT629749.1"/>
</dbReference>
<dbReference type="Proteomes" id="UP000199092">
    <property type="component" value="Chromosome I"/>
</dbReference>